<feature type="region of interest" description="Disordered" evidence="1">
    <location>
        <begin position="1"/>
        <end position="27"/>
    </location>
</feature>
<dbReference type="PANTHER" id="PTHR31099">
    <property type="entry name" value="OS06G0165300 PROTEIN"/>
    <property type="match status" value="1"/>
</dbReference>
<dbReference type="OMA" id="MNNYAHA"/>
<accession>A0A0D3BXN6</accession>
<sequence length="547" mass="61444">MSSKKKVSRKLTPRSSTSKDAKFEPHSVDPAEGEAYWVARCGLITPPLEAPYPNRSHQTISHDLPSRSTHSFLKIVRKFARISEEVEFRVPRDGETAENPPDGYFTCYKAFLLRCRLWFPIPEIIVRVLERFKISIGQLSLAGLEHLIGLNVSGSMFCLTPRTNMSVIKKTTPHGHTWMKCFFFVRINAASVEEGCIFVFRSKFNDHPFINPLHPFPSDTVTMRDLMRNSPFYWTFFTLQRVRRTLRCHRAGPGVQVAEEPSSDSDDFVPRDVPTKRGTAKQSKDKGIDLEDFDIPVNDSVLPGWDSNLPYDDGSGTSEVPFPNGDFDAFLSGLPPNFDLPPPVDIPERSKVISEGSRLINGGVNMISSALEARTREAMVYHFKAEKAEKTLARVQSEAVERELKAAHDHSRAIRGAERRGRREVAAVMANRASQFAVEYGRLKEAHSMLGDFRECRGSVESLWKAQTDDFDFDDEMSTMNGGMNNYAHAENLIPPIEARIRGFWDPVPVSPDTEEVVIDVAGEDEEVDRPISTFGASMSGNCVLDP</sequence>
<keyword evidence="3" id="KW-1185">Reference proteome</keyword>
<dbReference type="EnsemblPlants" id="Bo4g115490.1">
    <property type="protein sequence ID" value="Bo4g115490.1"/>
    <property type="gene ID" value="Bo4g115490"/>
</dbReference>
<dbReference type="AlphaFoldDB" id="A0A0D3BXN6"/>
<reference evidence="2 3" key="1">
    <citation type="journal article" date="2014" name="Genome Biol.">
        <title>Transcriptome and methylome profiling reveals relics of genome dominance in the mesopolyploid Brassica oleracea.</title>
        <authorList>
            <person name="Parkin I.A."/>
            <person name="Koh C."/>
            <person name="Tang H."/>
            <person name="Robinson S.J."/>
            <person name="Kagale S."/>
            <person name="Clarke W.E."/>
            <person name="Town C.D."/>
            <person name="Nixon J."/>
            <person name="Krishnakumar V."/>
            <person name="Bidwell S.L."/>
            <person name="Denoeud F."/>
            <person name="Belcram H."/>
            <person name="Links M.G."/>
            <person name="Just J."/>
            <person name="Clarke C."/>
            <person name="Bender T."/>
            <person name="Huebert T."/>
            <person name="Mason A.S."/>
            <person name="Pires J.C."/>
            <person name="Barker G."/>
            <person name="Moore J."/>
            <person name="Walley P.G."/>
            <person name="Manoli S."/>
            <person name="Batley J."/>
            <person name="Edwards D."/>
            <person name="Nelson M.N."/>
            <person name="Wang X."/>
            <person name="Paterson A.H."/>
            <person name="King G."/>
            <person name="Bancroft I."/>
            <person name="Chalhoub B."/>
            <person name="Sharpe A.G."/>
        </authorList>
    </citation>
    <scope>NUCLEOTIDE SEQUENCE</scope>
    <source>
        <strain evidence="2 3">cv. TO1000</strain>
    </source>
</reference>
<feature type="compositionally biased region" description="Basic and acidic residues" evidence="1">
    <location>
        <begin position="17"/>
        <end position="27"/>
    </location>
</feature>
<feature type="compositionally biased region" description="Basic residues" evidence="1">
    <location>
        <begin position="1"/>
        <end position="12"/>
    </location>
</feature>
<evidence type="ECO:0000313" key="3">
    <source>
        <dbReference type="Proteomes" id="UP000032141"/>
    </source>
</evidence>
<dbReference type="eggNOG" id="ENOG502RRIK">
    <property type="taxonomic scope" value="Eukaryota"/>
</dbReference>
<evidence type="ECO:0000256" key="1">
    <source>
        <dbReference type="SAM" id="MobiDB-lite"/>
    </source>
</evidence>
<organism evidence="2 3">
    <name type="scientific">Brassica oleracea var. oleracea</name>
    <dbReference type="NCBI Taxonomy" id="109376"/>
    <lineage>
        <taxon>Eukaryota</taxon>
        <taxon>Viridiplantae</taxon>
        <taxon>Streptophyta</taxon>
        <taxon>Embryophyta</taxon>
        <taxon>Tracheophyta</taxon>
        <taxon>Spermatophyta</taxon>
        <taxon>Magnoliopsida</taxon>
        <taxon>eudicotyledons</taxon>
        <taxon>Gunneridae</taxon>
        <taxon>Pentapetalae</taxon>
        <taxon>rosids</taxon>
        <taxon>malvids</taxon>
        <taxon>Brassicales</taxon>
        <taxon>Brassicaceae</taxon>
        <taxon>Brassiceae</taxon>
        <taxon>Brassica</taxon>
    </lineage>
</organism>
<protein>
    <submittedName>
        <fullName evidence="2">Uncharacterized protein</fullName>
    </submittedName>
</protein>
<dbReference type="Gramene" id="Bo4g115490.1">
    <property type="protein sequence ID" value="Bo4g115490.1"/>
    <property type="gene ID" value="Bo4g115490"/>
</dbReference>
<feature type="region of interest" description="Disordered" evidence="1">
    <location>
        <begin position="254"/>
        <end position="285"/>
    </location>
</feature>
<proteinExistence type="predicted"/>
<dbReference type="Proteomes" id="UP000032141">
    <property type="component" value="Chromosome C4"/>
</dbReference>
<dbReference type="PANTHER" id="PTHR31099:SF44">
    <property type="entry name" value="DUF4283 DOMAIN-CONTAINING PROTEIN"/>
    <property type="match status" value="1"/>
</dbReference>
<name>A0A0D3BXN6_BRAOL</name>
<dbReference type="HOGENOM" id="CLU_019862_0_1_1"/>
<reference evidence="2" key="2">
    <citation type="submission" date="2015-03" db="UniProtKB">
        <authorList>
            <consortium name="EnsemblPlants"/>
        </authorList>
    </citation>
    <scope>IDENTIFICATION</scope>
</reference>
<evidence type="ECO:0000313" key="2">
    <source>
        <dbReference type="EnsemblPlants" id="Bo4g115490.1"/>
    </source>
</evidence>